<evidence type="ECO:0000313" key="5">
    <source>
        <dbReference type="Proteomes" id="UP001168821"/>
    </source>
</evidence>
<evidence type="ECO:0000256" key="1">
    <source>
        <dbReference type="ARBA" id="ARBA00022614"/>
    </source>
</evidence>
<evidence type="ECO:0000256" key="3">
    <source>
        <dbReference type="SAM" id="SignalP"/>
    </source>
</evidence>
<accession>A0AA38MGX2</accession>
<keyword evidence="5" id="KW-1185">Reference proteome</keyword>
<reference evidence="4" key="1">
    <citation type="journal article" date="2023" name="G3 (Bethesda)">
        <title>Whole genome assemblies of Zophobas morio and Tenebrio molitor.</title>
        <authorList>
            <person name="Kaur S."/>
            <person name="Stinson S.A."/>
            <person name="diCenzo G.C."/>
        </authorList>
    </citation>
    <scope>NUCLEOTIDE SEQUENCE</scope>
    <source>
        <strain evidence="4">QUZm001</strain>
    </source>
</reference>
<organism evidence="4 5">
    <name type="scientific">Zophobas morio</name>
    <dbReference type="NCBI Taxonomy" id="2755281"/>
    <lineage>
        <taxon>Eukaryota</taxon>
        <taxon>Metazoa</taxon>
        <taxon>Ecdysozoa</taxon>
        <taxon>Arthropoda</taxon>
        <taxon>Hexapoda</taxon>
        <taxon>Insecta</taxon>
        <taxon>Pterygota</taxon>
        <taxon>Neoptera</taxon>
        <taxon>Endopterygota</taxon>
        <taxon>Coleoptera</taxon>
        <taxon>Polyphaga</taxon>
        <taxon>Cucujiformia</taxon>
        <taxon>Tenebrionidae</taxon>
        <taxon>Zophobas</taxon>
    </lineage>
</organism>
<dbReference type="Pfam" id="PF13855">
    <property type="entry name" value="LRR_8"/>
    <property type="match status" value="3"/>
</dbReference>
<evidence type="ECO:0000313" key="4">
    <source>
        <dbReference type="EMBL" id="KAJ3656062.1"/>
    </source>
</evidence>
<dbReference type="PANTHER" id="PTHR24366:SF96">
    <property type="entry name" value="LEUCINE RICH REPEAT CONTAINING 53"/>
    <property type="match status" value="1"/>
</dbReference>
<dbReference type="InterPro" id="IPR001611">
    <property type="entry name" value="Leu-rich_rpt"/>
</dbReference>
<keyword evidence="1" id="KW-0433">Leucine-rich repeat</keyword>
<sequence>MFVNAVFLFVTLLVISPLEQILCDCDQRYVTFCDCVSDLGNYGSDSWTDVIIDSTQQSCSSSVINNNSFEILEDIKLLFLVNSSNVIDRDAFKKIGKTLRLLKLYGNDLNHVRRGTFSGFRQLGGLNLTHNNIQFIEAFSFEDSVIISLDLSNNVLETIPQNAFYGGHIRQIIIKNNKLSFINDKAFDGHVEVLQLDYNSLEYIENGFLKNLPKLKELTMSHNRLSHISDIKSLGEVRKLDFSFNDINFIDTGEVEDLKELTYFDLSNNKLETFSLEAFKKVKNRMTLLLSYNLLTNVKIQDNSKPMTVTTFGNPWNCKCLTKMEQKMIQYNFTTTRCNLELLRSGSFPICVEDGDCQHKPTESRKDLRAFVEAINEKKNQLRCDVFRTIRSKDVVSFTPS</sequence>
<dbReference type="SUPFAM" id="SSF52058">
    <property type="entry name" value="L domain-like"/>
    <property type="match status" value="1"/>
</dbReference>
<feature type="signal peptide" evidence="3">
    <location>
        <begin position="1"/>
        <end position="23"/>
    </location>
</feature>
<dbReference type="PANTHER" id="PTHR24366">
    <property type="entry name" value="IG(IMMUNOGLOBULIN) AND LRR(LEUCINE RICH REPEAT) DOMAINS"/>
    <property type="match status" value="1"/>
</dbReference>
<evidence type="ECO:0000256" key="2">
    <source>
        <dbReference type="ARBA" id="ARBA00022737"/>
    </source>
</evidence>
<gene>
    <name evidence="4" type="ORF">Zmor_015165</name>
</gene>
<dbReference type="SMART" id="SM00369">
    <property type="entry name" value="LRR_TYP"/>
    <property type="match status" value="7"/>
</dbReference>
<keyword evidence="3" id="KW-0732">Signal</keyword>
<protein>
    <submittedName>
        <fullName evidence="4">Uncharacterized protein</fullName>
    </submittedName>
</protein>
<comment type="caution">
    <text evidence="4">The sequence shown here is derived from an EMBL/GenBank/DDBJ whole genome shotgun (WGS) entry which is preliminary data.</text>
</comment>
<keyword evidence="2" id="KW-0677">Repeat</keyword>
<dbReference type="AlphaFoldDB" id="A0AA38MGX2"/>
<dbReference type="PROSITE" id="PS51450">
    <property type="entry name" value="LRR"/>
    <property type="match status" value="1"/>
</dbReference>
<dbReference type="Proteomes" id="UP001168821">
    <property type="component" value="Unassembled WGS sequence"/>
</dbReference>
<dbReference type="Gene3D" id="3.80.10.10">
    <property type="entry name" value="Ribonuclease Inhibitor"/>
    <property type="match status" value="2"/>
</dbReference>
<name>A0AA38MGX2_9CUCU</name>
<proteinExistence type="predicted"/>
<dbReference type="InterPro" id="IPR003591">
    <property type="entry name" value="Leu-rich_rpt_typical-subtyp"/>
</dbReference>
<feature type="chain" id="PRO_5041414286" evidence="3">
    <location>
        <begin position="24"/>
        <end position="401"/>
    </location>
</feature>
<dbReference type="InterPro" id="IPR032675">
    <property type="entry name" value="LRR_dom_sf"/>
</dbReference>
<dbReference type="EMBL" id="JALNTZ010000004">
    <property type="protein sequence ID" value="KAJ3656062.1"/>
    <property type="molecule type" value="Genomic_DNA"/>
</dbReference>